<dbReference type="AlphaFoldDB" id="A0A165KKA6"/>
<keyword evidence="3" id="KW-1185">Reference proteome</keyword>
<organism evidence="2 3">
    <name type="scientific">Exidia glandulosa HHB12029</name>
    <dbReference type="NCBI Taxonomy" id="1314781"/>
    <lineage>
        <taxon>Eukaryota</taxon>
        <taxon>Fungi</taxon>
        <taxon>Dikarya</taxon>
        <taxon>Basidiomycota</taxon>
        <taxon>Agaricomycotina</taxon>
        <taxon>Agaricomycetes</taxon>
        <taxon>Auriculariales</taxon>
        <taxon>Exidiaceae</taxon>
        <taxon>Exidia</taxon>
    </lineage>
</organism>
<evidence type="ECO:0000256" key="1">
    <source>
        <dbReference type="SAM" id="MobiDB-lite"/>
    </source>
</evidence>
<reference evidence="2 3" key="1">
    <citation type="journal article" date="2016" name="Mol. Biol. Evol.">
        <title>Comparative Genomics of Early-Diverging Mushroom-Forming Fungi Provides Insights into the Origins of Lignocellulose Decay Capabilities.</title>
        <authorList>
            <person name="Nagy L.G."/>
            <person name="Riley R."/>
            <person name="Tritt A."/>
            <person name="Adam C."/>
            <person name="Daum C."/>
            <person name="Floudas D."/>
            <person name="Sun H."/>
            <person name="Yadav J.S."/>
            <person name="Pangilinan J."/>
            <person name="Larsson K.H."/>
            <person name="Matsuura K."/>
            <person name="Barry K."/>
            <person name="Labutti K."/>
            <person name="Kuo R."/>
            <person name="Ohm R.A."/>
            <person name="Bhattacharya S.S."/>
            <person name="Shirouzu T."/>
            <person name="Yoshinaga Y."/>
            <person name="Martin F.M."/>
            <person name="Grigoriev I.V."/>
            <person name="Hibbett D.S."/>
        </authorList>
    </citation>
    <scope>NUCLEOTIDE SEQUENCE [LARGE SCALE GENOMIC DNA]</scope>
    <source>
        <strain evidence="2 3">HHB12029</strain>
    </source>
</reference>
<dbReference type="EMBL" id="KV425942">
    <property type="protein sequence ID" value="KZV96476.1"/>
    <property type="molecule type" value="Genomic_DNA"/>
</dbReference>
<accession>A0A165KKA6</accession>
<evidence type="ECO:0000313" key="3">
    <source>
        <dbReference type="Proteomes" id="UP000077266"/>
    </source>
</evidence>
<sequence>MDSWDDFHDAASPPYETPPTEASHSGYGIDGASSSCDSSHDEILTSESVSLPIAPLRYAITSTGNWSRDEFARRILLHLTTSGEDTALAHLMDTFPRLTFENAKLWLFYLKDVSSRGIPFDPYIMDTFRQTDWYTILREGAAQDVVNNASRFPDTVLDNIASGSTVRPKTAPYDQERHRNIDTPGGSGKARALQDVLDAILSRRDQFDHLDVNIILGDIHAGAVTFS</sequence>
<feature type="region of interest" description="Disordered" evidence="1">
    <location>
        <begin position="167"/>
        <end position="187"/>
    </location>
</feature>
<name>A0A165KKA6_EXIGL</name>
<dbReference type="InParanoid" id="A0A165KKA6"/>
<dbReference type="OrthoDB" id="10603274at2759"/>
<protein>
    <submittedName>
        <fullName evidence="2">Uncharacterized protein</fullName>
    </submittedName>
</protein>
<dbReference type="Proteomes" id="UP000077266">
    <property type="component" value="Unassembled WGS sequence"/>
</dbReference>
<proteinExistence type="predicted"/>
<feature type="region of interest" description="Disordered" evidence="1">
    <location>
        <begin position="1"/>
        <end position="39"/>
    </location>
</feature>
<gene>
    <name evidence="2" type="ORF">EXIGLDRAFT_833568</name>
</gene>
<evidence type="ECO:0000313" key="2">
    <source>
        <dbReference type="EMBL" id="KZV96476.1"/>
    </source>
</evidence>